<dbReference type="GO" id="GO:0005886">
    <property type="term" value="C:plasma membrane"/>
    <property type="evidence" value="ECO:0007669"/>
    <property type="project" value="UniProtKB-SubCell"/>
</dbReference>
<evidence type="ECO:0000256" key="5">
    <source>
        <dbReference type="ARBA" id="ARBA00022692"/>
    </source>
</evidence>
<gene>
    <name evidence="10" type="ORF">F8A88_03405</name>
</gene>
<feature type="transmembrane region" description="Helical" evidence="9">
    <location>
        <begin position="312"/>
        <end position="332"/>
    </location>
</feature>
<organism evidence="10 11">
    <name type="scientific">Pseudodesulfovibrio senegalensis</name>
    <dbReference type="NCBI Taxonomy" id="1721087"/>
    <lineage>
        <taxon>Bacteria</taxon>
        <taxon>Pseudomonadati</taxon>
        <taxon>Thermodesulfobacteriota</taxon>
        <taxon>Desulfovibrionia</taxon>
        <taxon>Desulfovibrionales</taxon>
        <taxon>Desulfovibrionaceae</taxon>
    </lineage>
</organism>
<comment type="caution">
    <text evidence="10">The sequence shown here is derived from an EMBL/GenBank/DDBJ whole genome shotgun (WGS) entry which is preliminary data.</text>
</comment>
<evidence type="ECO:0000256" key="9">
    <source>
        <dbReference type="SAM" id="Phobius"/>
    </source>
</evidence>
<dbReference type="GO" id="GO:0003333">
    <property type="term" value="P:amino acid transmembrane transport"/>
    <property type="evidence" value="ECO:0007669"/>
    <property type="project" value="InterPro"/>
</dbReference>
<reference evidence="10 11" key="1">
    <citation type="journal article" date="2017" name="Int. J. Syst. Evol. Microbiol.">
        <title>Desulfovibrio senegalensis sp. nov., a mesophilic sulfate reducer isolated from marine sediment.</title>
        <authorList>
            <person name="Thioye A."/>
            <person name="Gam Z.B.A."/>
            <person name="Mbengue M."/>
            <person name="Cayol J.L."/>
            <person name="Joseph-Bartoli M."/>
            <person name="Toure-Kane C."/>
            <person name="Labat M."/>
        </authorList>
    </citation>
    <scope>NUCLEOTIDE SEQUENCE [LARGE SCALE GENOMIC DNA]</scope>
    <source>
        <strain evidence="10 11">DSM 101509</strain>
    </source>
</reference>
<evidence type="ECO:0000313" key="10">
    <source>
        <dbReference type="EMBL" id="KAB1443320.1"/>
    </source>
</evidence>
<dbReference type="AlphaFoldDB" id="A0A6N6N503"/>
<evidence type="ECO:0000256" key="7">
    <source>
        <dbReference type="ARBA" id="ARBA00022989"/>
    </source>
</evidence>
<feature type="transmembrane region" description="Helical" evidence="9">
    <location>
        <begin position="220"/>
        <end position="244"/>
    </location>
</feature>
<accession>A0A6N6N503</accession>
<evidence type="ECO:0000256" key="1">
    <source>
        <dbReference type="ARBA" id="ARBA00004429"/>
    </source>
</evidence>
<keyword evidence="5 9" id="KW-0812">Transmembrane</keyword>
<dbReference type="Gene3D" id="1.20.1740.10">
    <property type="entry name" value="Amino acid/polyamine transporter I"/>
    <property type="match status" value="1"/>
</dbReference>
<dbReference type="Pfam" id="PF03222">
    <property type="entry name" value="Trp_Tyr_perm"/>
    <property type="match status" value="1"/>
</dbReference>
<dbReference type="InterPro" id="IPR013059">
    <property type="entry name" value="Trp_tyr_transpt"/>
</dbReference>
<dbReference type="PANTHER" id="PTHR32195">
    <property type="entry name" value="OS07G0662800 PROTEIN"/>
    <property type="match status" value="1"/>
</dbReference>
<evidence type="ECO:0000256" key="4">
    <source>
        <dbReference type="ARBA" id="ARBA00022519"/>
    </source>
</evidence>
<feature type="transmembrane region" description="Helical" evidence="9">
    <location>
        <begin position="92"/>
        <end position="113"/>
    </location>
</feature>
<evidence type="ECO:0000313" key="11">
    <source>
        <dbReference type="Proteomes" id="UP000438699"/>
    </source>
</evidence>
<feature type="transmembrane region" description="Helical" evidence="9">
    <location>
        <begin position="39"/>
        <end position="61"/>
    </location>
</feature>
<keyword evidence="11" id="KW-1185">Reference proteome</keyword>
<keyword evidence="4" id="KW-0997">Cell inner membrane</keyword>
<dbReference type="PRINTS" id="PR00166">
    <property type="entry name" value="AROAAPRMEASE"/>
</dbReference>
<comment type="subcellular location">
    <subcellularLocation>
        <location evidence="1">Cell inner membrane</location>
        <topology evidence="1">Multi-pass membrane protein</topology>
    </subcellularLocation>
</comment>
<keyword evidence="2" id="KW-0813">Transport</keyword>
<dbReference type="InterPro" id="IPR018227">
    <property type="entry name" value="Amino_acid_transport_2"/>
</dbReference>
<protein>
    <submittedName>
        <fullName evidence="10">Tryptophan/tyrosine permease</fullName>
    </submittedName>
</protein>
<feature type="transmembrane region" description="Helical" evidence="9">
    <location>
        <begin position="152"/>
        <end position="170"/>
    </location>
</feature>
<keyword evidence="7 9" id="KW-1133">Transmembrane helix</keyword>
<proteinExistence type="predicted"/>
<dbReference type="Proteomes" id="UP000438699">
    <property type="component" value="Unassembled WGS sequence"/>
</dbReference>
<evidence type="ECO:0000256" key="6">
    <source>
        <dbReference type="ARBA" id="ARBA00022970"/>
    </source>
</evidence>
<dbReference type="OrthoDB" id="5444732at2"/>
<evidence type="ECO:0000256" key="3">
    <source>
        <dbReference type="ARBA" id="ARBA00022475"/>
    </source>
</evidence>
<feature type="transmembrane region" description="Helical" evidence="9">
    <location>
        <begin position="12"/>
        <end position="33"/>
    </location>
</feature>
<feature type="transmembrane region" description="Helical" evidence="9">
    <location>
        <begin position="338"/>
        <end position="360"/>
    </location>
</feature>
<feature type="transmembrane region" description="Helical" evidence="9">
    <location>
        <begin position="182"/>
        <end position="199"/>
    </location>
</feature>
<keyword evidence="3" id="KW-1003">Cell membrane</keyword>
<keyword evidence="8 9" id="KW-0472">Membrane</keyword>
<evidence type="ECO:0000256" key="8">
    <source>
        <dbReference type="ARBA" id="ARBA00023136"/>
    </source>
</evidence>
<name>A0A6N6N503_9BACT</name>
<feature type="transmembrane region" description="Helical" evidence="9">
    <location>
        <begin position="125"/>
        <end position="145"/>
    </location>
</feature>
<sequence>MASNPGVSTGAVVMTALMVTGNMVGAGILALPVNLGPSGLYPAIAGTVCMWLLMTTTAMIYSRQKALVEGEGADLPTFFGCELGRTGKWISVVANMVILYGLLTAYLAGVGSIVVNLFDLSIPEWAALLAYFIPATLLTSFGAEVMRRGNTLLMLCMWGAFAVLVALTVPHMSFARASMHDWGFFPSALPVLLTAFHFHNIIPTICRTLKQDRAAITKTIWIGTSLGLCMNIVWIVVVVCALPMSGSGANIINAFEANQPATVPLARVIGGSTFMDVALLFSIVAMTTSFMANGIALLSFIGDLASPLAGRLRNVVVWPAAFLPPLFVGIVYPDIFLSALDVAGGVGINILFGILPGVLLIKYANGRAMHRWFGMVLVALFSIVLVIELGQEMGLLHISPDVEYWTAKY</sequence>
<feature type="transmembrane region" description="Helical" evidence="9">
    <location>
        <begin position="277"/>
        <end position="300"/>
    </location>
</feature>
<dbReference type="GO" id="GO:0015173">
    <property type="term" value="F:aromatic amino acid transmembrane transporter activity"/>
    <property type="evidence" value="ECO:0007669"/>
    <property type="project" value="InterPro"/>
</dbReference>
<keyword evidence="6" id="KW-0029">Amino-acid transport</keyword>
<dbReference type="EMBL" id="WAIE01000001">
    <property type="protein sequence ID" value="KAB1443320.1"/>
    <property type="molecule type" value="Genomic_DNA"/>
</dbReference>
<feature type="transmembrane region" description="Helical" evidence="9">
    <location>
        <begin position="372"/>
        <end position="390"/>
    </location>
</feature>
<evidence type="ECO:0000256" key="2">
    <source>
        <dbReference type="ARBA" id="ARBA00022448"/>
    </source>
</evidence>
<dbReference type="PANTHER" id="PTHR32195:SF26">
    <property type="entry name" value="TRYPTOPHAN OR TYROSINE TRANSPORTER PROTEIN"/>
    <property type="match status" value="1"/>
</dbReference>